<keyword evidence="3" id="KW-1185">Reference proteome</keyword>
<evidence type="ECO:0000313" key="3">
    <source>
        <dbReference type="Proteomes" id="UP000813461"/>
    </source>
</evidence>
<gene>
    <name evidence="2" type="ORF">FB567DRAFT_627176</name>
</gene>
<name>A0A8K0RCT1_9PLEO</name>
<dbReference type="AlphaFoldDB" id="A0A8K0RCT1"/>
<feature type="domain" description="Heterokaryon incompatibility" evidence="1">
    <location>
        <begin position="82"/>
        <end position="250"/>
    </location>
</feature>
<dbReference type="EMBL" id="JAGMVJ010000006">
    <property type="protein sequence ID" value="KAH7089903.1"/>
    <property type="molecule type" value="Genomic_DNA"/>
</dbReference>
<comment type="caution">
    <text evidence="2">The sequence shown here is derived from an EMBL/GenBank/DDBJ whole genome shotgun (WGS) entry which is preliminary data.</text>
</comment>
<dbReference type="PROSITE" id="PS51257">
    <property type="entry name" value="PROKAR_LIPOPROTEIN"/>
    <property type="match status" value="1"/>
</dbReference>
<dbReference type="InterPro" id="IPR010730">
    <property type="entry name" value="HET"/>
</dbReference>
<accession>A0A8K0RCT1</accession>
<dbReference type="PANTHER" id="PTHR24148:SF73">
    <property type="entry name" value="HET DOMAIN PROTEIN (AFU_ORTHOLOGUE AFUA_8G01020)"/>
    <property type="match status" value="1"/>
</dbReference>
<proteinExistence type="predicted"/>
<dbReference type="PANTHER" id="PTHR24148">
    <property type="entry name" value="ANKYRIN REPEAT DOMAIN-CONTAINING PROTEIN 39 HOMOLOG-RELATED"/>
    <property type="match status" value="1"/>
</dbReference>
<dbReference type="OrthoDB" id="2157530at2759"/>
<dbReference type="Pfam" id="PF06985">
    <property type="entry name" value="HET"/>
    <property type="match status" value="1"/>
</dbReference>
<reference evidence="2" key="1">
    <citation type="journal article" date="2021" name="Nat. Commun.">
        <title>Genetic determinants of endophytism in the Arabidopsis root mycobiome.</title>
        <authorList>
            <person name="Mesny F."/>
            <person name="Miyauchi S."/>
            <person name="Thiergart T."/>
            <person name="Pickel B."/>
            <person name="Atanasova L."/>
            <person name="Karlsson M."/>
            <person name="Huettel B."/>
            <person name="Barry K.W."/>
            <person name="Haridas S."/>
            <person name="Chen C."/>
            <person name="Bauer D."/>
            <person name="Andreopoulos W."/>
            <person name="Pangilinan J."/>
            <person name="LaButti K."/>
            <person name="Riley R."/>
            <person name="Lipzen A."/>
            <person name="Clum A."/>
            <person name="Drula E."/>
            <person name="Henrissat B."/>
            <person name="Kohler A."/>
            <person name="Grigoriev I.V."/>
            <person name="Martin F.M."/>
            <person name="Hacquard S."/>
        </authorList>
    </citation>
    <scope>NUCLEOTIDE SEQUENCE</scope>
    <source>
        <strain evidence="2">MPI-SDFR-AT-0120</strain>
    </source>
</reference>
<dbReference type="InterPro" id="IPR052895">
    <property type="entry name" value="HetReg/Transcr_Mod"/>
</dbReference>
<dbReference type="Proteomes" id="UP000813461">
    <property type="component" value="Unassembled WGS sequence"/>
</dbReference>
<evidence type="ECO:0000313" key="2">
    <source>
        <dbReference type="EMBL" id="KAH7089903.1"/>
    </source>
</evidence>
<dbReference type="Pfam" id="PF26639">
    <property type="entry name" value="Het-6_barrel"/>
    <property type="match status" value="1"/>
</dbReference>
<sequence>MHAHRSDPALHKATTLDDKITTISATMLACEEPSTMSSTTYQYDNLSGQREIRLLKIHMSADSESLIECSLSRHSLNNTPSFRALSYCWGPEIEQHEIRIQGSSLSVRKNLYAFLQQFRSCSEHSGYYWIDALCINQGDYAERREQIQYMREIYGLASETVVWLGEKSPEATVALAFINLWWGANKGQGLLMFLVQLSLLPDQDYRHVLRLSSCHDCLAQLLDPQEELVRWALKRLFEQPWWTRMWIFQEFVGSKSVRFYWGSAFVDEHTLTNFTGVWNDFLCGLEKLGPEVKVILQLRDIKVHRHLFLVQQRAERFLTHEGEARKPMDLADLVVWTRHLQATDPLDKLYAILGMDEVGHIKVKRPDYESSVRDVFTDFISAYVRAKTDLNILAYAGAGLNGTDPQFPSWVMDLRLGGKVQHINDAEHCASLRLPSDCELDGDVIRANGIVCDMISSVHDSKREAHEEAGRGTNGPSWFEWLDWLQNTRDARLVRPTGIPFIQILFRTMLADDHDYGYDHGRGSHHAKQMDKVFYSLAVGFMILFGKKKYREIESTQNCKSQARMDKWIATQRAAGGNENGIALRCLLDLIPDPAEVLSDEEALRPFFVSEETAQEPAWLHHMQIPSPRFPSEMQSHCSLMFSQYATSATRNKKLFRTVKGYIGLGPPGMVEGDKICIIFGCKVPLLLREVDGNYILVGECYVFGMMQGEMTKEHLDGKLGETIFTIK</sequence>
<evidence type="ECO:0000259" key="1">
    <source>
        <dbReference type="Pfam" id="PF06985"/>
    </source>
</evidence>
<protein>
    <submittedName>
        <fullName evidence="2">Heterokaryon incompatibility protein-domain-containing protein</fullName>
    </submittedName>
</protein>
<organism evidence="2 3">
    <name type="scientific">Paraphoma chrysanthemicola</name>
    <dbReference type="NCBI Taxonomy" id="798071"/>
    <lineage>
        <taxon>Eukaryota</taxon>
        <taxon>Fungi</taxon>
        <taxon>Dikarya</taxon>
        <taxon>Ascomycota</taxon>
        <taxon>Pezizomycotina</taxon>
        <taxon>Dothideomycetes</taxon>
        <taxon>Pleosporomycetidae</taxon>
        <taxon>Pleosporales</taxon>
        <taxon>Pleosporineae</taxon>
        <taxon>Phaeosphaeriaceae</taxon>
        <taxon>Paraphoma</taxon>
    </lineage>
</organism>